<dbReference type="EMBL" id="JACNIG010000189">
    <property type="protein sequence ID" value="MBC8431885.1"/>
    <property type="molecule type" value="Genomic_DNA"/>
</dbReference>
<dbReference type="Proteomes" id="UP000605201">
    <property type="component" value="Unassembled WGS sequence"/>
</dbReference>
<dbReference type="InterPro" id="IPR025354">
    <property type="entry name" value="DUF4258"/>
</dbReference>
<dbReference type="Pfam" id="PF14076">
    <property type="entry name" value="DUF4258"/>
    <property type="match status" value="1"/>
</dbReference>
<sequence>MNRDPDTINSVRKSALKRIIYLPHAVRQMSKPDRMISISDVRKAVEQGELVEDYPEDARGHSCLILGHGIDGTPIHVVCSPKTDYLAIITAYIPSSQEWEPDLKERKRL</sequence>
<evidence type="ECO:0000313" key="2">
    <source>
        <dbReference type="Proteomes" id="UP000605201"/>
    </source>
</evidence>
<comment type="caution">
    <text evidence="1">The sequence shown here is derived from an EMBL/GenBank/DDBJ whole genome shotgun (WGS) entry which is preliminary data.</text>
</comment>
<dbReference type="AlphaFoldDB" id="A0A8J6TS99"/>
<organism evidence="1 2">
    <name type="scientific">Candidatus Desulfatibia vada</name>
    <dbReference type="NCBI Taxonomy" id="2841696"/>
    <lineage>
        <taxon>Bacteria</taxon>
        <taxon>Pseudomonadati</taxon>
        <taxon>Thermodesulfobacteriota</taxon>
        <taxon>Desulfobacteria</taxon>
        <taxon>Desulfobacterales</taxon>
        <taxon>Desulfobacterales incertae sedis</taxon>
        <taxon>Candidatus Desulfatibia</taxon>
    </lineage>
</organism>
<gene>
    <name evidence="1" type="ORF">H8D96_08185</name>
</gene>
<evidence type="ECO:0000313" key="1">
    <source>
        <dbReference type="EMBL" id="MBC8431885.1"/>
    </source>
</evidence>
<accession>A0A8J6TS99</accession>
<proteinExistence type="predicted"/>
<name>A0A8J6TS99_9BACT</name>
<protein>
    <submittedName>
        <fullName evidence="1">DUF4258 domain-containing protein</fullName>
    </submittedName>
</protein>
<reference evidence="1 2" key="1">
    <citation type="submission" date="2020-08" db="EMBL/GenBank/DDBJ databases">
        <title>Bridging the membrane lipid divide: bacteria of the FCB group superphylum have the potential to synthesize archaeal ether lipids.</title>
        <authorList>
            <person name="Villanueva L."/>
            <person name="Von Meijenfeldt F.A.B."/>
            <person name="Westbye A.B."/>
            <person name="Yadav S."/>
            <person name="Hopmans E.C."/>
            <person name="Dutilh B.E."/>
            <person name="Sinninghe Damste J.S."/>
        </authorList>
    </citation>
    <scope>NUCLEOTIDE SEQUENCE [LARGE SCALE GENOMIC DNA]</scope>
    <source>
        <strain evidence="1">NIOZ-UU17</strain>
    </source>
</reference>